<evidence type="ECO:0000313" key="1">
    <source>
        <dbReference type="EMBL" id="MXQ53763.1"/>
    </source>
</evidence>
<keyword evidence="2" id="KW-1185">Reference proteome</keyword>
<dbReference type="RefSeq" id="WP_160801127.1">
    <property type="nucleotide sequence ID" value="NZ_WUUL01000005.1"/>
</dbReference>
<evidence type="ECO:0000313" key="2">
    <source>
        <dbReference type="Proteomes" id="UP000430692"/>
    </source>
</evidence>
<dbReference type="Proteomes" id="UP000430692">
    <property type="component" value="Unassembled WGS sequence"/>
</dbReference>
<reference evidence="1 2" key="1">
    <citation type="submission" date="2019-12" db="EMBL/GenBank/DDBJ databases">
        <title>Whole-genome analyses of novel actinobacteria.</title>
        <authorList>
            <person name="Sahin N."/>
            <person name="Saygin H."/>
        </authorList>
    </citation>
    <scope>NUCLEOTIDE SEQUENCE [LARGE SCALE GENOMIC DNA]</scope>
    <source>
        <strain evidence="1 2">KC615</strain>
    </source>
</reference>
<gene>
    <name evidence="1" type="ORF">GSM42_08505</name>
</gene>
<comment type="caution">
    <text evidence="1">The sequence shown here is derived from an EMBL/GenBank/DDBJ whole genome shotgun (WGS) entry which is preliminary data.</text>
</comment>
<proteinExistence type="predicted"/>
<dbReference type="EMBL" id="WUUL01000005">
    <property type="protein sequence ID" value="MXQ53763.1"/>
    <property type="molecule type" value="Genomic_DNA"/>
</dbReference>
<name>A0A6I4VRX1_9BACL</name>
<dbReference type="AlphaFoldDB" id="A0A6I4VRX1"/>
<accession>A0A6I4VRX1</accession>
<organism evidence="1 2">
    <name type="scientific">Shimazuella alba</name>
    <dbReference type="NCBI Taxonomy" id="2690964"/>
    <lineage>
        <taxon>Bacteria</taxon>
        <taxon>Bacillati</taxon>
        <taxon>Bacillota</taxon>
        <taxon>Bacilli</taxon>
        <taxon>Bacillales</taxon>
        <taxon>Thermoactinomycetaceae</taxon>
        <taxon>Shimazuella</taxon>
    </lineage>
</organism>
<protein>
    <submittedName>
        <fullName evidence="1">Uncharacterized protein</fullName>
    </submittedName>
</protein>
<sequence length="56" mass="6262">MAFVSTVTKETATISKVSYFGEKDGLTTIFLDAIEVISYDTTDEKAIKILYQHVND</sequence>